<dbReference type="GO" id="GO:0006508">
    <property type="term" value="P:proteolysis"/>
    <property type="evidence" value="ECO:0007669"/>
    <property type="project" value="UniProtKB-KW"/>
</dbReference>
<evidence type="ECO:0000256" key="6">
    <source>
        <dbReference type="PROSITE-ProRule" id="PRU01211"/>
    </source>
</evidence>
<comment type="caution">
    <text evidence="6">Lacks conserved residue(s) required for the propagation of feature annotation.</text>
</comment>
<dbReference type="PRINTS" id="PR00480">
    <property type="entry name" value="ASTACIN"/>
</dbReference>
<dbReference type="Gene3D" id="3.40.390.10">
    <property type="entry name" value="Collagenase (Catalytic Domain)"/>
    <property type="match status" value="1"/>
</dbReference>
<dbReference type="PANTHER" id="PTHR10127:SF780">
    <property type="entry name" value="METALLOENDOPEPTIDASE"/>
    <property type="match status" value="1"/>
</dbReference>
<dbReference type="GeneID" id="36382257"/>
<evidence type="ECO:0000256" key="5">
    <source>
        <dbReference type="ARBA" id="ARBA00023049"/>
    </source>
</evidence>
<reference evidence="11" key="2">
    <citation type="submission" date="2020-12" db="UniProtKB">
        <authorList>
            <consortium name="WormBaseParasite"/>
        </authorList>
    </citation>
    <scope>IDENTIFICATION</scope>
</reference>
<comment type="cofactor">
    <cofactor evidence="7">
        <name>Zn(2+)</name>
        <dbReference type="ChEBI" id="CHEBI:29105"/>
    </cofactor>
    <text evidence="7">Binds 1 zinc ion per subunit.</text>
</comment>
<dbReference type="Pfam" id="PF01400">
    <property type="entry name" value="Astacin"/>
    <property type="match status" value="1"/>
</dbReference>
<evidence type="ECO:0000313" key="11">
    <source>
        <dbReference type="WBParaSite" id="SRAE_2000453200.1"/>
    </source>
</evidence>
<dbReference type="WormBase" id="SRAE_2000453200">
    <property type="protein sequence ID" value="SRP04800"/>
    <property type="gene ID" value="WBGene00264764"/>
</dbReference>
<dbReference type="PANTHER" id="PTHR10127">
    <property type="entry name" value="DISCOIDIN, CUB, EGF, LAMININ , AND ZINC METALLOPROTEASE DOMAIN CONTAINING"/>
    <property type="match status" value="1"/>
</dbReference>
<sequence length="379" mass="43714">MNNKFSLVFIFLFLFGIISLYGNYINAERVKRSVDVKSIPKFTSNFNYYIDKAIKLTKDIDTAFKHIWHYTCFEFTKHEDYPDKNGMVFRYSKNESYFTYAFNKRLAYVYLNDECLKNTGCVKHYIAFAFGLQPEINRYDRGKYVEMLWDNLEDDGKSFYKREDGTKTRILNTAFDFGSIMMPSQSYKAKKGKKAFNILAEPEYENMVGQRGEFSHNDLKKLNDMYCGNRCVKKLKGCKNGGYPNPDCGKCLCPNGYTGKFCTQTQKGFGKCANLWLKATKKVKKLSIKGIAKCYISITSKPGTKVAIHVVNGLTLDKKPCNDNTGLEIKYRHDRGSTGLCLCGSFKNVTIIPTFSQALLIYYGDRDNNYVNLEYHEYK</sequence>
<keyword evidence="7" id="KW-0732">Signal</keyword>
<keyword evidence="1 7" id="KW-0645">Protease</keyword>
<evidence type="ECO:0000256" key="7">
    <source>
        <dbReference type="RuleBase" id="RU361183"/>
    </source>
</evidence>
<accession>A0A090LQN4</accession>
<dbReference type="GO" id="GO:0046872">
    <property type="term" value="F:metal ion binding"/>
    <property type="evidence" value="ECO:0007669"/>
    <property type="project" value="UniProtKB-KW"/>
</dbReference>
<dbReference type="AlphaFoldDB" id="A0A090LQN4"/>
<evidence type="ECO:0000313" key="12">
    <source>
        <dbReference type="WormBase" id="SRAE_2000453200"/>
    </source>
</evidence>
<dbReference type="RefSeq" id="XP_024509085.1">
    <property type="nucleotide sequence ID" value="XM_024643413.1"/>
</dbReference>
<evidence type="ECO:0000256" key="2">
    <source>
        <dbReference type="ARBA" id="ARBA00022723"/>
    </source>
</evidence>
<dbReference type="InterPro" id="IPR024079">
    <property type="entry name" value="MetalloPept_cat_dom_sf"/>
</dbReference>
<feature type="signal peptide" evidence="7">
    <location>
        <begin position="1"/>
        <end position="22"/>
    </location>
</feature>
<evidence type="ECO:0000256" key="1">
    <source>
        <dbReference type="ARBA" id="ARBA00022670"/>
    </source>
</evidence>
<keyword evidence="3 7" id="KW-0378">Hydrolase</keyword>
<evidence type="ECO:0000313" key="10">
    <source>
        <dbReference type="Proteomes" id="UP000035682"/>
    </source>
</evidence>
<dbReference type="CTD" id="36382257"/>
<keyword evidence="4 7" id="KW-0862">Zinc</keyword>
<dbReference type="GO" id="GO:0004222">
    <property type="term" value="F:metalloendopeptidase activity"/>
    <property type="evidence" value="ECO:0007669"/>
    <property type="project" value="UniProtKB-UniRule"/>
</dbReference>
<protein>
    <recommendedName>
        <fullName evidence="7">Metalloendopeptidase</fullName>
        <ecNumber evidence="7">3.4.24.-</ecNumber>
    </recommendedName>
</protein>
<keyword evidence="2 7" id="KW-0479">Metal-binding</keyword>
<evidence type="ECO:0000256" key="3">
    <source>
        <dbReference type="ARBA" id="ARBA00022801"/>
    </source>
</evidence>
<dbReference type="InterPro" id="IPR000742">
    <property type="entry name" value="EGF"/>
</dbReference>
<evidence type="ECO:0000259" key="8">
    <source>
        <dbReference type="PROSITE" id="PS51864"/>
    </source>
</evidence>
<keyword evidence="5 7" id="KW-0482">Metalloprotease</keyword>
<dbReference type="InterPro" id="IPR001506">
    <property type="entry name" value="Peptidase_M12A"/>
</dbReference>
<name>A0A090LQN4_STRRB</name>
<evidence type="ECO:0000256" key="4">
    <source>
        <dbReference type="ARBA" id="ARBA00022833"/>
    </source>
</evidence>
<dbReference type="OrthoDB" id="5910897at2759"/>
<dbReference type="Proteomes" id="UP000035682">
    <property type="component" value="Unplaced"/>
</dbReference>
<keyword evidence="6" id="KW-1015">Disulfide bond</keyword>
<proteinExistence type="predicted"/>
<keyword evidence="10" id="KW-1185">Reference proteome</keyword>
<dbReference type="PROSITE" id="PS01186">
    <property type="entry name" value="EGF_2"/>
    <property type="match status" value="1"/>
</dbReference>
<dbReference type="PROSITE" id="PS51864">
    <property type="entry name" value="ASTACIN"/>
    <property type="match status" value="1"/>
</dbReference>
<feature type="chain" id="PRO_5015017739" description="Metalloendopeptidase" evidence="7">
    <location>
        <begin position="23"/>
        <end position="379"/>
    </location>
</feature>
<feature type="disulfide bond" evidence="6">
    <location>
        <begin position="72"/>
        <end position="227"/>
    </location>
</feature>
<feature type="domain" description="Peptidase M12A" evidence="8">
    <location>
        <begin position="23"/>
        <end position="228"/>
    </location>
</feature>
<dbReference type="SUPFAM" id="SSF55486">
    <property type="entry name" value="Metalloproteases ('zincins'), catalytic domain"/>
    <property type="match status" value="1"/>
</dbReference>
<dbReference type="EC" id="3.4.24.-" evidence="7"/>
<dbReference type="PROSITE" id="PS00022">
    <property type="entry name" value="EGF_1"/>
    <property type="match status" value="1"/>
</dbReference>
<dbReference type="EMBL" id="LN609529">
    <property type="protein sequence ID" value="CEF69886.1"/>
    <property type="molecule type" value="Genomic_DNA"/>
</dbReference>
<dbReference type="WBParaSite" id="SRAE_2000453200.1">
    <property type="protein sequence ID" value="SRAE_2000453200.1"/>
    <property type="gene ID" value="WBGene00264764"/>
</dbReference>
<evidence type="ECO:0000313" key="9">
    <source>
        <dbReference type="EMBL" id="CEF69886.1"/>
    </source>
</evidence>
<reference evidence="9 10" key="1">
    <citation type="submission" date="2014-09" db="EMBL/GenBank/DDBJ databases">
        <authorList>
            <person name="Martin A.A."/>
        </authorList>
    </citation>
    <scope>NUCLEOTIDE SEQUENCE</scope>
    <source>
        <strain evidence="10">ED321</strain>
        <strain evidence="9">ED321 Heterogonic</strain>
    </source>
</reference>
<gene>
    <name evidence="9 11 12" type="ORF">SRAE_2000453200</name>
</gene>
<organism evidence="9">
    <name type="scientific">Strongyloides ratti</name>
    <name type="common">Parasitic roundworm</name>
    <dbReference type="NCBI Taxonomy" id="34506"/>
    <lineage>
        <taxon>Eukaryota</taxon>
        <taxon>Metazoa</taxon>
        <taxon>Ecdysozoa</taxon>
        <taxon>Nematoda</taxon>
        <taxon>Chromadorea</taxon>
        <taxon>Rhabditida</taxon>
        <taxon>Tylenchina</taxon>
        <taxon>Panagrolaimomorpha</taxon>
        <taxon>Strongyloidoidea</taxon>
        <taxon>Strongyloididae</taxon>
        <taxon>Strongyloides</taxon>
    </lineage>
</organism>